<evidence type="ECO:0000256" key="3">
    <source>
        <dbReference type="PROSITE-ProRule" id="PRU00182"/>
    </source>
</evidence>
<evidence type="ECO:0000313" key="5">
    <source>
        <dbReference type="EMBL" id="ABS62405.1"/>
    </source>
</evidence>
<evidence type="ECO:0000256" key="2">
    <source>
        <dbReference type="ARBA" id="ARBA00029460"/>
    </source>
</evidence>
<dbReference type="InterPro" id="IPR004538">
    <property type="entry name" value="Hemolysin_A/TlyA"/>
</dbReference>
<dbReference type="CDD" id="cd00165">
    <property type="entry name" value="S4"/>
    <property type="match status" value="1"/>
</dbReference>
<dbReference type="SUPFAM" id="SSF55174">
    <property type="entry name" value="Alpha-L RNA-binding motif"/>
    <property type="match status" value="1"/>
</dbReference>
<organism evidence="5 6">
    <name type="scientific">Parvibaculum lavamentivorans (strain DS-1 / DSM 13023 / NCIMB 13966)</name>
    <dbReference type="NCBI Taxonomy" id="402881"/>
    <lineage>
        <taxon>Bacteria</taxon>
        <taxon>Pseudomonadati</taxon>
        <taxon>Pseudomonadota</taxon>
        <taxon>Alphaproteobacteria</taxon>
        <taxon>Hyphomicrobiales</taxon>
        <taxon>Parvibaculaceae</taxon>
        <taxon>Parvibaculum</taxon>
    </lineage>
</organism>
<dbReference type="GO" id="GO:0032259">
    <property type="term" value="P:methylation"/>
    <property type="evidence" value="ECO:0007669"/>
    <property type="project" value="InterPro"/>
</dbReference>
<dbReference type="Pfam" id="PF01479">
    <property type="entry name" value="S4"/>
    <property type="match status" value="1"/>
</dbReference>
<dbReference type="PIRSF" id="PIRSF005578">
    <property type="entry name" value="TlyA"/>
    <property type="match status" value="1"/>
</dbReference>
<dbReference type="InterPro" id="IPR002877">
    <property type="entry name" value="RNA_MeTrfase_FtsJ_dom"/>
</dbReference>
<keyword evidence="1 3" id="KW-0694">RNA-binding</keyword>
<feature type="domain" description="RNA-binding S4" evidence="4">
    <location>
        <begin position="6"/>
        <end position="69"/>
    </location>
</feature>
<dbReference type="InterPro" id="IPR002942">
    <property type="entry name" value="S4_RNA-bd"/>
</dbReference>
<dbReference type="HOGENOM" id="CLU_058015_1_0_5"/>
<proteinExistence type="inferred from homology"/>
<protein>
    <submittedName>
        <fullName evidence="5">Hemolysin A</fullName>
    </submittedName>
</protein>
<dbReference type="OrthoDB" id="9784736at2"/>
<evidence type="ECO:0000259" key="4">
    <source>
        <dbReference type="SMART" id="SM00363"/>
    </source>
</evidence>
<dbReference type="EMBL" id="CP000774">
    <property type="protein sequence ID" value="ABS62405.1"/>
    <property type="molecule type" value="Genomic_DNA"/>
</dbReference>
<dbReference type="GO" id="GO:0003723">
    <property type="term" value="F:RNA binding"/>
    <property type="evidence" value="ECO:0007669"/>
    <property type="project" value="UniProtKB-KW"/>
</dbReference>
<dbReference type="Proteomes" id="UP000006377">
    <property type="component" value="Chromosome"/>
</dbReference>
<dbReference type="CDD" id="cd02440">
    <property type="entry name" value="AdoMet_MTases"/>
    <property type="match status" value="1"/>
</dbReference>
<sequence length="247" mass="26278">MVKEKRRLDIALLERGLASTRARAQAAIKAGHVRVAGEIATKPADLVAPEAEISMLAPEHPYVSRGALKLVHALDHFGIDPSGSLCLDLGASTGGFTEVLLERGVASVVAIDVGHGQLAEKIAQDTRVRAIEGLNAKDISRDIVPGRIDLIVADLSFISLEKALPPALALAERGARLIALIKPQFEVGPENVGKGGIVREPALHERVCANIAGWLEKMGWRVEGIVESPIKGGDGNREFLIAACHDR</sequence>
<dbReference type="PROSITE" id="PS50889">
    <property type="entry name" value="S4"/>
    <property type="match status" value="1"/>
</dbReference>
<dbReference type="InterPro" id="IPR029063">
    <property type="entry name" value="SAM-dependent_MTases_sf"/>
</dbReference>
<comment type="similarity">
    <text evidence="2">Belongs to the TlyA family.</text>
</comment>
<keyword evidence="6" id="KW-1185">Reference proteome</keyword>
<dbReference type="SMART" id="SM00363">
    <property type="entry name" value="S4"/>
    <property type="match status" value="1"/>
</dbReference>
<name>A7HR72_PARL1</name>
<dbReference type="STRING" id="402881.Plav_0782"/>
<dbReference type="AlphaFoldDB" id="A7HR72"/>
<dbReference type="InterPro" id="IPR036986">
    <property type="entry name" value="S4_RNA-bd_sf"/>
</dbReference>
<reference evidence="5 6" key="1">
    <citation type="journal article" date="2011" name="Stand. Genomic Sci.">
        <title>Complete genome sequence of Parvibaculum lavamentivorans type strain (DS-1(T)).</title>
        <authorList>
            <person name="Schleheck D."/>
            <person name="Weiss M."/>
            <person name="Pitluck S."/>
            <person name="Bruce D."/>
            <person name="Land M.L."/>
            <person name="Han S."/>
            <person name="Saunders E."/>
            <person name="Tapia R."/>
            <person name="Detter C."/>
            <person name="Brettin T."/>
            <person name="Han J."/>
            <person name="Woyke T."/>
            <person name="Goodwin L."/>
            <person name="Pennacchio L."/>
            <person name="Nolan M."/>
            <person name="Cook A.M."/>
            <person name="Kjelleberg S."/>
            <person name="Thomas T."/>
        </authorList>
    </citation>
    <scope>NUCLEOTIDE SEQUENCE [LARGE SCALE GENOMIC DNA]</scope>
    <source>
        <strain evidence="6">DS-1 / DSM 13023 / NCIMB 13966</strain>
    </source>
</reference>
<dbReference type="PANTHER" id="PTHR32319">
    <property type="entry name" value="BACTERIAL HEMOLYSIN-LIKE PROTEIN"/>
    <property type="match status" value="1"/>
</dbReference>
<dbReference type="GO" id="GO:0008168">
    <property type="term" value="F:methyltransferase activity"/>
    <property type="evidence" value="ECO:0007669"/>
    <property type="project" value="InterPro"/>
</dbReference>
<dbReference type="RefSeq" id="WP_012109655.1">
    <property type="nucleotide sequence ID" value="NC_009719.1"/>
</dbReference>
<evidence type="ECO:0000313" key="6">
    <source>
        <dbReference type="Proteomes" id="UP000006377"/>
    </source>
</evidence>
<dbReference type="PANTHER" id="PTHR32319:SF0">
    <property type="entry name" value="BACTERIAL HEMOLYSIN-LIKE PROTEIN"/>
    <property type="match status" value="1"/>
</dbReference>
<dbReference type="KEGG" id="pla:Plav_0782"/>
<dbReference type="InterPro" id="IPR047048">
    <property type="entry name" value="TlyA"/>
</dbReference>
<dbReference type="Gene3D" id="3.10.290.10">
    <property type="entry name" value="RNA-binding S4 domain"/>
    <property type="match status" value="1"/>
</dbReference>
<dbReference type="NCBIfam" id="TIGR00478">
    <property type="entry name" value="tly"/>
    <property type="match status" value="1"/>
</dbReference>
<evidence type="ECO:0000256" key="1">
    <source>
        <dbReference type="ARBA" id="ARBA00022884"/>
    </source>
</evidence>
<gene>
    <name evidence="5" type="ordered locus">Plav_0782</name>
</gene>
<accession>A7HR72</accession>
<dbReference type="Pfam" id="PF01728">
    <property type="entry name" value="FtsJ"/>
    <property type="match status" value="1"/>
</dbReference>
<dbReference type="eggNOG" id="COG1189">
    <property type="taxonomic scope" value="Bacteria"/>
</dbReference>
<dbReference type="SUPFAM" id="SSF53335">
    <property type="entry name" value="S-adenosyl-L-methionine-dependent methyltransferases"/>
    <property type="match status" value="1"/>
</dbReference>
<dbReference type="Gene3D" id="3.40.50.150">
    <property type="entry name" value="Vaccinia Virus protein VP39"/>
    <property type="match status" value="1"/>
</dbReference>